<feature type="compositionally biased region" description="Basic and acidic residues" evidence="1">
    <location>
        <begin position="59"/>
        <end position="72"/>
    </location>
</feature>
<dbReference type="RefSeq" id="WP_116574148.1">
    <property type="nucleotide sequence ID" value="NZ_QDGZ01000011.1"/>
</dbReference>
<evidence type="ECO:0000313" key="3">
    <source>
        <dbReference type="Proteomes" id="UP000246018"/>
    </source>
</evidence>
<protein>
    <submittedName>
        <fullName evidence="2">Uncharacterized protein</fullName>
    </submittedName>
</protein>
<dbReference type="AlphaFoldDB" id="A0A2T8F5H9"/>
<organism evidence="2 3">
    <name type="scientific">Nocardioides gansuensis</name>
    <dbReference type="NCBI Taxonomy" id="2138300"/>
    <lineage>
        <taxon>Bacteria</taxon>
        <taxon>Bacillati</taxon>
        <taxon>Actinomycetota</taxon>
        <taxon>Actinomycetes</taxon>
        <taxon>Propionibacteriales</taxon>
        <taxon>Nocardioidaceae</taxon>
        <taxon>Nocardioides</taxon>
    </lineage>
</organism>
<evidence type="ECO:0000313" key="2">
    <source>
        <dbReference type="EMBL" id="PVG80956.1"/>
    </source>
</evidence>
<evidence type="ECO:0000256" key="1">
    <source>
        <dbReference type="SAM" id="MobiDB-lite"/>
    </source>
</evidence>
<name>A0A2T8F5H9_9ACTN</name>
<gene>
    <name evidence="2" type="ORF">DDE18_20560</name>
</gene>
<accession>A0A2T8F5H9</accession>
<dbReference type="Proteomes" id="UP000246018">
    <property type="component" value="Unassembled WGS sequence"/>
</dbReference>
<feature type="region of interest" description="Disordered" evidence="1">
    <location>
        <begin position="1"/>
        <end position="96"/>
    </location>
</feature>
<keyword evidence="3" id="KW-1185">Reference proteome</keyword>
<feature type="compositionally biased region" description="Acidic residues" evidence="1">
    <location>
        <begin position="85"/>
        <end position="96"/>
    </location>
</feature>
<dbReference type="EMBL" id="QDGZ01000011">
    <property type="protein sequence ID" value="PVG80956.1"/>
    <property type="molecule type" value="Genomic_DNA"/>
</dbReference>
<dbReference type="OrthoDB" id="3790168at2"/>
<reference evidence="2 3" key="1">
    <citation type="submission" date="2018-04" db="EMBL/GenBank/DDBJ databases">
        <title>Genome of Nocardioides gansuensis WSJ-1.</title>
        <authorList>
            <person name="Wu S."/>
            <person name="Wang G."/>
        </authorList>
    </citation>
    <scope>NUCLEOTIDE SEQUENCE [LARGE SCALE GENOMIC DNA]</scope>
    <source>
        <strain evidence="2 3">WSJ-1</strain>
    </source>
</reference>
<comment type="caution">
    <text evidence="2">The sequence shown here is derived from an EMBL/GenBank/DDBJ whole genome shotgun (WGS) entry which is preliminary data.</text>
</comment>
<sequence length="96" mass="10018">MSKTEDLGPMPEPTVSEPELVPGGIDAVYEDEPVTDGRDLDPGRNPSVDDVLPPEVSAPDEKKQAPEGHADDQEAGTEVTPDAGQEAEDGSVEPPA</sequence>
<proteinExistence type="predicted"/>